<proteinExistence type="predicted"/>
<dbReference type="EMBL" id="MZMT01000059">
    <property type="protein sequence ID" value="PIO41509.1"/>
    <property type="molecule type" value="Genomic_DNA"/>
</dbReference>
<dbReference type="RefSeq" id="WP_100002736.1">
    <property type="nucleotide sequence ID" value="NZ_CP017942.1"/>
</dbReference>
<reference evidence="1 2" key="1">
    <citation type="journal article" date="2017" name="Int J Environ Stud">
        <title>Does the Miocene-Pliocene relict legume Oxytropis triphylla form nitrogen-fixing nodules with a combination of bacterial strains?</title>
        <authorList>
            <person name="Safronova V."/>
            <person name="Belimov A."/>
            <person name="Sazanova A."/>
            <person name="Kuznetsova I."/>
            <person name="Popova J."/>
            <person name="Andronov E."/>
            <person name="Verkhozina A."/>
            <person name="Tikhonovich I."/>
        </authorList>
    </citation>
    <scope>NUCLEOTIDE SEQUENCE [LARGE SCALE GENOMIC DNA]</scope>
    <source>
        <strain evidence="1 2">Tri-38</strain>
    </source>
</reference>
<dbReference type="KEGG" id="pht:BLM14_24590"/>
<dbReference type="Pfam" id="PF05284">
    <property type="entry name" value="DUF736"/>
    <property type="match status" value="1"/>
</dbReference>
<evidence type="ECO:0000313" key="1">
    <source>
        <dbReference type="EMBL" id="PIO41509.1"/>
    </source>
</evidence>
<dbReference type="Proteomes" id="UP000232163">
    <property type="component" value="Unassembled WGS sequence"/>
</dbReference>
<dbReference type="OrthoDB" id="7915657at2"/>
<accession>A0A2N9VPU1</accession>
<keyword evidence="2" id="KW-1185">Reference proteome</keyword>
<organism evidence="1 2">
    <name type="scientific">Phyllobacterium zundukense</name>
    <dbReference type="NCBI Taxonomy" id="1867719"/>
    <lineage>
        <taxon>Bacteria</taxon>
        <taxon>Pseudomonadati</taxon>
        <taxon>Pseudomonadota</taxon>
        <taxon>Alphaproteobacteria</taxon>
        <taxon>Hyphomicrobiales</taxon>
        <taxon>Phyllobacteriaceae</taxon>
        <taxon>Phyllobacterium</taxon>
    </lineage>
</organism>
<evidence type="ECO:0008006" key="3">
    <source>
        <dbReference type="Google" id="ProtNLM"/>
    </source>
</evidence>
<dbReference type="InterPro" id="IPR007948">
    <property type="entry name" value="DUF736"/>
</dbReference>
<comment type="caution">
    <text evidence="1">The sequence shown here is derived from an EMBL/GenBank/DDBJ whole genome shotgun (WGS) entry which is preliminary data.</text>
</comment>
<protein>
    <recommendedName>
        <fullName evidence="3">DUF736 domain-containing protein</fullName>
    </recommendedName>
</protein>
<dbReference type="AlphaFoldDB" id="A0A2N9VPU1"/>
<gene>
    <name evidence="1" type="ORF">B5P45_27690</name>
</gene>
<evidence type="ECO:0000313" key="2">
    <source>
        <dbReference type="Proteomes" id="UP000232163"/>
    </source>
</evidence>
<name>A0A2N9VPU1_9HYPH</name>
<sequence length="109" mass="12140">MTNTLINYIQFDEANTTLTGNIASLAFDIEITGEAFASDNDKAPVFRIYGMTPRGRRVEIGGIWEKESQLGKPYLTMSVNTGHAKLNANLGRYPGQDDETLMAIIPWRD</sequence>